<name>A0A7X2IZ16_9BACI</name>
<gene>
    <name evidence="12" type="ORF">GJU40_09695</name>
</gene>
<protein>
    <recommendedName>
        <fullName evidence="9">Manganese transport system membrane protein MntC</fullName>
    </recommendedName>
</protein>
<evidence type="ECO:0000256" key="1">
    <source>
        <dbReference type="ARBA" id="ARBA00004651"/>
    </source>
</evidence>
<accession>A0A7X2IZ16</accession>
<dbReference type="GO" id="GO:0055085">
    <property type="term" value="P:transmembrane transport"/>
    <property type="evidence" value="ECO:0007669"/>
    <property type="project" value="InterPro"/>
</dbReference>
<keyword evidence="4" id="KW-1003">Cell membrane</keyword>
<dbReference type="Proteomes" id="UP000448867">
    <property type="component" value="Unassembled WGS sequence"/>
</dbReference>
<evidence type="ECO:0000256" key="8">
    <source>
        <dbReference type="ARBA" id="ARBA00057828"/>
    </source>
</evidence>
<comment type="similarity">
    <text evidence="2 10">Belongs to the ABC-3 integral membrane protein family.</text>
</comment>
<dbReference type="CDD" id="cd06550">
    <property type="entry name" value="TM_ABC_iron-siderophores_like"/>
    <property type="match status" value="1"/>
</dbReference>
<dbReference type="Gene3D" id="1.10.10.10">
    <property type="entry name" value="Winged helix-like DNA-binding domain superfamily/Winged helix DNA-binding domain"/>
    <property type="match status" value="1"/>
</dbReference>
<comment type="caution">
    <text evidence="12">The sequence shown here is derived from an EMBL/GenBank/DDBJ whole genome shotgun (WGS) entry which is preliminary data.</text>
</comment>
<evidence type="ECO:0000256" key="7">
    <source>
        <dbReference type="ARBA" id="ARBA00023136"/>
    </source>
</evidence>
<feature type="transmembrane region" description="Helical" evidence="11">
    <location>
        <begin position="228"/>
        <end position="249"/>
    </location>
</feature>
<evidence type="ECO:0000313" key="12">
    <source>
        <dbReference type="EMBL" id="MRX72423.1"/>
    </source>
</evidence>
<evidence type="ECO:0000313" key="13">
    <source>
        <dbReference type="Proteomes" id="UP000448867"/>
    </source>
</evidence>
<dbReference type="OrthoDB" id="9788905at2"/>
<dbReference type="RefSeq" id="WP_154307604.1">
    <property type="nucleotide sequence ID" value="NZ_WKKI01000015.1"/>
</dbReference>
<feature type="transmembrane region" description="Helical" evidence="11">
    <location>
        <begin position="200"/>
        <end position="221"/>
    </location>
</feature>
<dbReference type="GO" id="GO:0010043">
    <property type="term" value="P:response to zinc ion"/>
    <property type="evidence" value="ECO:0007669"/>
    <property type="project" value="TreeGrafter"/>
</dbReference>
<feature type="transmembrane region" description="Helical" evidence="11">
    <location>
        <begin position="145"/>
        <end position="163"/>
    </location>
</feature>
<dbReference type="GO" id="GO:0071281">
    <property type="term" value="P:cellular response to iron ion"/>
    <property type="evidence" value="ECO:0007669"/>
    <property type="project" value="UniProtKB-ARBA"/>
</dbReference>
<sequence>MIEQLLYQLGNPNTQWVLFGTLLLGVSSGVLGSFALLRKQSLVGDAVAHAALPGVCLAFMASGRMSLPILLAGAALTGLIAAFLIGFITKHTKIKQDTSLGLVLSVFFGFGIVLLTYLQNHGSGNHSGLNHFIFGQAASMVPADVRVIAVASGILLFITALFFKEFKLMIFDPQFAKGIGLPTGFLNALLMGLIVTAVVIGLQAVGVILMAAMLITPSITARYWTDRLGVMIFLSGILGGLSGAAGTLLSTAVNGMPTGPLIIVTATMLFLISLVAAPEKGLLSKLLKQYRVRRETAREMVMLSLYEYYEKHEGPLLDHQMEAVMKNRSVSPRQYSSILKQFQKEKVLISAERSSIMLLSDRGAHILHEAVLKRRMYEVYLMHEHELASSYQNETTNIEEMMNSATMRKRLLNLLKLHNRLPLPLYASESQLKRGKRVEL</sequence>
<dbReference type="InterPro" id="IPR036388">
    <property type="entry name" value="WH-like_DNA-bd_sf"/>
</dbReference>
<dbReference type="AlphaFoldDB" id="A0A7X2IZ16"/>
<keyword evidence="7 11" id="KW-0472">Membrane</keyword>
<keyword evidence="13" id="KW-1185">Reference proteome</keyword>
<dbReference type="FunFam" id="1.10.3470.10:FF:000003">
    <property type="entry name" value="Iron ABC transporter permease SitD"/>
    <property type="match status" value="1"/>
</dbReference>
<evidence type="ECO:0000256" key="11">
    <source>
        <dbReference type="SAM" id="Phobius"/>
    </source>
</evidence>
<feature type="transmembrane region" description="Helical" evidence="11">
    <location>
        <begin position="261"/>
        <end position="283"/>
    </location>
</feature>
<evidence type="ECO:0000256" key="9">
    <source>
        <dbReference type="ARBA" id="ARBA00073179"/>
    </source>
</evidence>
<comment type="function">
    <text evidence="8">This protein is probably a component of a manganese permease, a binding protein-dependent, ATP-driven transport system.</text>
</comment>
<dbReference type="Pfam" id="PF00950">
    <property type="entry name" value="ABC-3"/>
    <property type="match status" value="1"/>
</dbReference>
<reference evidence="12 13" key="1">
    <citation type="submission" date="2019-11" db="EMBL/GenBank/DDBJ databases">
        <title>Bacillus lacus genome.</title>
        <authorList>
            <person name="Allen C.J."/>
            <person name="Newman J.D."/>
        </authorList>
    </citation>
    <scope>NUCLEOTIDE SEQUENCE [LARGE SCALE GENOMIC DNA]</scope>
    <source>
        <strain evidence="12 13">KCTC 33946</strain>
    </source>
</reference>
<proteinExistence type="inferred from homology"/>
<feature type="transmembrane region" description="Helical" evidence="11">
    <location>
        <begin position="42"/>
        <end position="61"/>
    </location>
</feature>
<dbReference type="InterPro" id="IPR001626">
    <property type="entry name" value="ABC_TroCD"/>
</dbReference>
<evidence type="ECO:0000256" key="6">
    <source>
        <dbReference type="ARBA" id="ARBA00022989"/>
    </source>
</evidence>
<dbReference type="EMBL" id="WKKI01000015">
    <property type="protein sequence ID" value="MRX72423.1"/>
    <property type="molecule type" value="Genomic_DNA"/>
</dbReference>
<dbReference type="PANTHER" id="PTHR30477">
    <property type="entry name" value="ABC-TRANSPORTER METAL-BINDING PROTEIN"/>
    <property type="match status" value="1"/>
</dbReference>
<dbReference type="GO" id="GO:0043190">
    <property type="term" value="C:ATP-binding cassette (ABC) transporter complex"/>
    <property type="evidence" value="ECO:0007669"/>
    <property type="project" value="InterPro"/>
</dbReference>
<feature type="transmembrane region" description="Helical" evidence="11">
    <location>
        <begin position="100"/>
        <end position="118"/>
    </location>
</feature>
<keyword evidence="6 11" id="KW-1133">Transmembrane helix</keyword>
<dbReference type="SUPFAM" id="SSF81345">
    <property type="entry name" value="ABC transporter involved in vitamin B12 uptake, BtuC"/>
    <property type="match status" value="1"/>
</dbReference>
<feature type="transmembrane region" description="Helical" evidence="11">
    <location>
        <begin position="16"/>
        <end position="37"/>
    </location>
</feature>
<evidence type="ECO:0000256" key="3">
    <source>
        <dbReference type="ARBA" id="ARBA00022448"/>
    </source>
</evidence>
<evidence type="ECO:0000256" key="5">
    <source>
        <dbReference type="ARBA" id="ARBA00022692"/>
    </source>
</evidence>
<organism evidence="12 13">
    <name type="scientific">Metabacillus lacus</name>
    <dbReference type="NCBI Taxonomy" id="1983721"/>
    <lineage>
        <taxon>Bacteria</taxon>
        <taxon>Bacillati</taxon>
        <taxon>Bacillota</taxon>
        <taxon>Bacilli</taxon>
        <taxon>Bacillales</taxon>
        <taxon>Bacillaceae</taxon>
        <taxon>Metabacillus</taxon>
    </lineage>
</organism>
<evidence type="ECO:0000256" key="10">
    <source>
        <dbReference type="RuleBase" id="RU003943"/>
    </source>
</evidence>
<comment type="subcellular location">
    <subcellularLocation>
        <location evidence="1 10">Cell membrane</location>
        <topology evidence="1 10">Multi-pass membrane protein</topology>
    </subcellularLocation>
</comment>
<evidence type="ECO:0000256" key="4">
    <source>
        <dbReference type="ARBA" id="ARBA00022475"/>
    </source>
</evidence>
<keyword evidence="3 10" id="KW-0813">Transport</keyword>
<feature type="transmembrane region" description="Helical" evidence="11">
    <location>
        <begin position="67"/>
        <end position="88"/>
    </location>
</feature>
<dbReference type="PANTHER" id="PTHR30477:SF3">
    <property type="entry name" value="METAL TRANSPORT SYSTEM MEMBRANE PROTEIN CT_069-RELATED"/>
    <property type="match status" value="1"/>
</dbReference>
<dbReference type="InterPro" id="IPR037294">
    <property type="entry name" value="ABC_BtuC-like"/>
</dbReference>
<dbReference type="Gene3D" id="1.10.3470.10">
    <property type="entry name" value="ABC transporter involved in vitamin B12 uptake, BtuC"/>
    <property type="match status" value="1"/>
</dbReference>
<evidence type="ECO:0000256" key="2">
    <source>
        <dbReference type="ARBA" id="ARBA00008034"/>
    </source>
</evidence>
<keyword evidence="5 10" id="KW-0812">Transmembrane</keyword>